<name>A0ABY4L4C7_THEAE</name>
<accession>A0ABY4L4C7</accession>
<organism evidence="2 3">
    <name type="scientific">Thermobifida alba</name>
    <name type="common">Thermomonospora alba</name>
    <dbReference type="NCBI Taxonomy" id="53522"/>
    <lineage>
        <taxon>Bacteria</taxon>
        <taxon>Bacillati</taxon>
        <taxon>Actinomycetota</taxon>
        <taxon>Actinomycetes</taxon>
        <taxon>Streptosporangiales</taxon>
        <taxon>Nocardiopsidaceae</taxon>
        <taxon>Thermobifida</taxon>
    </lineage>
</organism>
<feature type="domain" description="DUF5753" evidence="1">
    <location>
        <begin position="1"/>
        <end position="130"/>
    </location>
</feature>
<proteinExistence type="predicted"/>
<evidence type="ECO:0000313" key="3">
    <source>
        <dbReference type="Proteomes" id="UP000832041"/>
    </source>
</evidence>
<dbReference type="Proteomes" id="UP000832041">
    <property type="component" value="Chromosome"/>
</dbReference>
<dbReference type="Pfam" id="PF19054">
    <property type="entry name" value="DUF5753"/>
    <property type="match status" value="1"/>
</dbReference>
<reference evidence="2 3" key="1">
    <citation type="submission" date="2020-04" db="EMBL/GenBank/DDBJ databases">
        <title>Thermobifida alba genome sequencing and assembly.</title>
        <authorList>
            <person name="Luzics S."/>
            <person name="Horvath B."/>
            <person name="Nagy I."/>
            <person name="Toth A."/>
            <person name="Nagy I."/>
            <person name="Kukolya J."/>
        </authorList>
    </citation>
    <scope>NUCLEOTIDE SEQUENCE [LARGE SCALE GENOMIC DNA]</scope>
    <source>
        <strain evidence="2 3">DSM 43795</strain>
    </source>
</reference>
<gene>
    <name evidence="2" type="ORF">FOF52_15420</name>
</gene>
<evidence type="ECO:0000313" key="2">
    <source>
        <dbReference type="EMBL" id="UPT22180.1"/>
    </source>
</evidence>
<evidence type="ECO:0000259" key="1">
    <source>
        <dbReference type="Pfam" id="PF19054"/>
    </source>
</evidence>
<protein>
    <recommendedName>
        <fullName evidence="1">DUF5753 domain-containing protein</fullName>
    </recommendedName>
</protein>
<dbReference type="EMBL" id="CP051627">
    <property type="protein sequence ID" value="UPT22180.1"/>
    <property type="molecule type" value="Genomic_DNA"/>
</dbReference>
<sequence>MRRQQRLTDDPPLAFNVVVNEAALHRSVGGTDVMREQLKFLLERMELPNVDARILPFESGAHTASEGSFVIMKFPSLLENVTFGDVVLIEYRVGALYLEAEQETQPFSRVFERLQATALDPRESAKRIQHLLNSRYGR</sequence>
<dbReference type="InterPro" id="IPR043917">
    <property type="entry name" value="DUF5753"/>
</dbReference>
<keyword evidence="3" id="KW-1185">Reference proteome</keyword>